<dbReference type="Proteomes" id="UP001054252">
    <property type="component" value="Unassembled WGS sequence"/>
</dbReference>
<evidence type="ECO:0000256" key="1">
    <source>
        <dbReference type="SAM" id="MobiDB-lite"/>
    </source>
</evidence>
<name>A0AAV5IR28_9ROSI</name>
<feature type="region of interest" description="Disordered" evidence="1">
    <location>
        <begin position="1"/>
        <end position="73"/>
    </location>
</feature>
<feature type="compositionally biased region" description="Polar residues" evidence="1">
    <location>
        <begin position="27"/>
        <end position="38"/>
    </location>
</feature>
<feature type="compositionally biased region" description="Basic and acidic residues" evidence="1">
    <location>
        <begin position="57"/>
        <end position="73"/>
    </location>
</feature>
<sequence length="85" mass="9722">MEDDKKKKRNKKKKNKQVGKTGEDVDQNNVNRRQNGETTKTEMAEDLDAPQLNGTTQDEKLEGDVEEVQNGKESDIQKEVIHLIL</sequence>
<evidence type="ECO:0000313" key="2">
    <source>
        <dbReference type="EMBL" id="GKV04311.1"/>
    </source>
</evidence>
<comment type="caution">
    <text evidence="2">The sequence shown here is derived from an EMBL/GenBank/DDBJ whole genome shotgun (WGS) entry which is preliminary data.</text>
</comment>
<gene>
    <name evidence="2" type="ORF">SLEP1_g16480</name>
</gene>
<feature type="compositionally biased region" description="Basic residues" evidence="1">
    <location>
        <begin position="1"/>
        <end position="17"/>
    </location>
</feature>
<proteinExistence type="predicted"/>
<keyword evidence="3" id="KW-1185">Reference proteome</keyword>
<reference evidence="2 3" key="1">
    <citation type="journal article" date="2021" name="Commun. Biol.">
        <title>The genome of Shorea leprosula (Dipterocarpaceae) highlights the ecological relevance of drought in aseasonal tropical rainforests.</title>
        <authorList>
            <person name="Ng K.K.S."/>
            <person name="Kobayashi M.J."/>
            <person name="Fawcett J.A."/>
            <person name="Hatakeyama M."/>
            <person name="Paape T."/>
            <person name="Ng C.H."/>
            <person name="Ang C.C."/>
            <person name="Tnah L.H."/>
            <person name="Lee C.T."/>
            <person name="Nishiyama T."/>
            <person name="Sese J."/>
            <person name="O'Brien M.J."/>
            <person name="Copetti D."/>
            <person name="Mohd Noor M.I."/>
            <person name="Ong R.C."/>
            <person name="Putra M."/>
            <person name="Sireger I.Z."/>
            <person name="Indrioko S."/>
            <person name="Kosugi Y."/>
            <person name="Izuno A."/>
            <person name="Isagi Y."/>
            <person name="Lee S.L."/>
            <person name="Shimizu K.K."/>
        </authorList>
    </citation>
    <scope>NUCLEOTIDE SEQUENCE [LARGE SCALE GENOMIC DNA]</scope>
    <source>
        <strain evidence="2">214</strain>
    </source>
</reference>
<accession>A0AAV5IR28</accession>
<dbReference type="EMBL" id="BPVZ01000021">
    <property type="protein sequence ID" value="GKV04311.1"/>
    <property type="molecule type" value="Genomic_DNA"/>
</dbReference>
<organism evidence="2 3">
    <name type="scientific">Rubroshorea leprosula</name>
    <dbReference type="NCBI Taxonomy" id="152421"/>
    <lineage>
        <taxon>Eukaryota</taxon>
        <taxon>Viridiplantae</taxon>
        <taxon>Streptophyta</taxon>
        <taxon>Embryophyta</taxon>
        <taxon>Tracheophyta</taxon>
        <taxon>Spermatophyta</taxon>
        <taxon>Magnoliopsida</taxon>
        <taxon>eudicotyledons</taxon>
        <taxon>Gunneridae</taxon>
        <taxon>Pentapetalae</taxon>
        <taxon>rosids</taxon>
        <taxon>malvids</taxon>
        <taxon>Malvales</taxon>
        <taxon>Dipterocarpaceae</taxon>
        <taxon>Rubroshorea</taxon>
    </lineage>
</organism>
<protein>
    <submittedName>
        <fullName evidence="2">Uncharacterized protein</fullName>
    </submittedName>
</protein>
<evidence type="ECO:0000313" key="3">
    <source>
        <dbReference type="Proteomes" id="UP001054252"/>
    </source>
</evidence>
<dbReference type="AlphaFoldDB" id="A0AAV5IR28"/>